<dbReference type="CDD" id="cd07377">
    <property type="entry name" value="WHTH_GntR"/>
    <property type="match status" value="1"/>
</dbReference>
<keyword evidence="6" id="KW-1185">Reference proteome</keyword>
<dbReference type="InterPro" id="IPR036388">
    <property type="entry name" value="WH-like_DNA-bd_sf"/>
</dbReference>
<dbReference type="PANTHER" id="PTHR43537:SF24">
    <property type="entry name" value="GLUCONATE OPERON TRANSCRIPTIONAL REPRESSOR"/>
    <property type="match status" value="1"/>
</dbReference>
<comment type="caution">
    <text evidence="5">The sequence shown here is derived from an EMBL/GenBank/DDBJ whole genome shotgun (WGS) entry which is preliminary data.</text>
</comment>
<feature type="domain" description="HTH gntR-type" evidence="4">
    <location>
        <begin position="16"/>
        <end position="83"/>
    </location>
</feature>
<organism evidence="5 6">
    <name type="scientific">Paenibacillus terreus</name>
    <dbReference type="NCBI Taxonomy" id="1387834"/>
    <lineage>
        <taxon>Bacteria</taxon>
        <taxon>Bacillati</taxon>
        <taxon>Bacillota</taxon>
        <taxon>Bacilli</taxon>
        <taxon>Bacillales</taxon>
        <taxon>Paenibacillaceae</taxon>
        <taxon>Paenibacillus</taxon>
    </lineage>
</organism>
<keyword evidence="3" id="KW-0804">Transcription</keyword>
<dbReference type="Proteomes" id="UP001580407">
    <property type="component" value="Unassembled WGS sequence"/>
</dbReference>
<evidence type="ECO:0000313" key="6">
    <source>
        <dbReference type="Proteomes" id="UP001580407"/>
    </source>
</evidence>
<dbReference type="PROSITE" id="PS50949">
    <property type="entry name" value="HTH_GNTR"/>
    <property type="match status" value="1"/>
</dbReference>
<reference evidence="5 6" key="1">
    <citation type="submission" date="2024-09" db="EMBL/GenBank/DDBJ databases">
        <authorList>
            <person name="Ruan L."/>
        </authorList>
    </citation>
    <scope>NUCLEOTIDE SEQUENCE [LARGE SCALE GENOMIC DNA]</scope>
    <source>
        <strain evidence="5 6">D33</strain>
    </source>
</reference>
<dbReference type="InterPro" id="IPR000524">
    <property type="entry name" value="Tscrpt_reg_HTH_GntR"/>
</dbReference>
<dbReference type="Pfam" id="PF00392">
    <property type="entry name" value="GntR"/>
    <property type="match status" value="1"/>
</dbReference>
<dbReference type="SUPFAM" id="SSF48008">
    <property type="entry name" value="GntR ligand-binding domain-like"/>
    <property type="match status" value="1"/>
</dbReference>
<evidence type="ECO:0000256" key="3">
    <source>
        <dbReference type="ARBA" id="ARBA00023163"/>
    </source>
</evidence>
<evidence type="ECO:0000256" key="1">
    <source>
        <dbReference type="ARBA" id="ARBA00023015"/>
    </source>
</evidence>
<proteinExistence type="predicted"/>
<dbReference type="Gene3D" id="1.10.10.10">
    <property type="entry name" value="Winged helix-like DNA-binding domain superfamily/Winged helix DNA-binding domain"/>
    <property type="match status" value="1"/>
</dbReference>
<protein>
    <submittedName>
        <fullName evidence="5">GntR family transcriptional regulator</fullName>
    </submittedName>
</protein>
<gene>
    <name evidence="5" type="ORF">ACE3NQ_17785</name>
</gene>
<dbReference type="SUPFAM" id="SSF46785">
    <property type="entry name" value="Winged helix' DNA-binding domain"/>
    <property type="match status" value="1"/>
</dbReference>
<dbReference type="PANTHER" id="PTHR43537">
    <property type="entry name" value="TRANSCRIPTIONAL REGULATOR, GNTR FAMILY"/>
    <property type="match status" value="1"/>
</dbReference>
<evidence type="ECO:0000313" key="5">
    <source>
        <dbReference type="EMBL" id="MFB5682772.1"/>
    </source>
</evidence>
<evidence type="ECO:0000256" key="2">
    <source>
        <dbReference type="ARBA" id="ARBA00023125"/>
    </source>
</evidence>
<keyword evidence="2" id="KW-0238">DNA-binding</keyword>
<dbReference type="InterPro" id="IPR008920">
    <property type="entry name" value="TF_FadR/GntR_C"/>
</dbReference>
<keyword evidence="1" id="KW-0805">Transcription regulation</keyword>
<dbReference type="SMART" id="SM00345">
    <property type="entry name" value="HTH_GNTR"/>
    <property type="match status" value="1"/>
</dbReference>
<dbReference type="RefSeq" id="WP_375526523.1">
    <property type="nucleotide sequence ID" value="NZ_JBHILM010000020.1"/>
</dbReference>
<dbReference type="InterPro" id="IPR036390">
    <property type="entry name" value="WH_DNA-bd_sf"/>
</dbReference>
<accession>A0ABV5BAP0</accession>
<sequence length="218" mass="25292">MKDLINFSHMDHQGGNPLPYTIANHILRKIFLEELAQGARLTESEIAKELEVSHIPVREAFYILQNYEILERAPRKGVRVKAISRQELADYANALIELYAIVLRHSKEKWNSDKHDRLRSYLEEADKQLKEGNLIDYLVKCDELCRYLFVVGENKAFLRFYSEITYITTAFCQSRWRSLETAEKCQHHLQAAVSALIEGNMDLAAAELENVTRYSINT</sequence>
<dbReference type="EMBL" id="JBHILM010000020">
    <property type="protein sequence ID" value="MFB5682772.1"/>
    <property type="molecule type" value="Genomic_DNA"/>
</dbReference>
<name>A0ABV5BAP0_9BACL</name>
<evidence type="ECO:0000259" key="4">
    <source>
        <dbReference type="PROSITE" id="PS50949"/>
    </source>
</evidence>